<keyword evidence="2 4" id="KW-0378">Hydrolase</keyword>
<dbReference type="GO" id="GO:0004553">
    <property type="term" value="F:hydrolase activity, hydrolyzing O-glycosyl compounds"/>
    <property type="evidence" value="ECO:0007669"/>
    <property type="project" value="InterPro"/>
</dbReference>
<keyword evidence="3" id="KW-0326">Glycosidase</keyword>
<organism evidence="4 5">
    <name type="scientific">Thermocoleostomius sinensis A174</name>
    <dbReference type="NCBI Taxonomy" id="2016057"/>
    <lineage>
        <taxon>Bacteria</taxon>
        <taxon>Bacillati</taxon>
        <taxon>Cyanobacteriota</taxon>
        <taxon>Cyanophyceae</taxon>
        <taxon>Oculatellales</taxon>
        <taxon>Oculatellaceae</taxon>
        <taxon>Thermocoleostomius</taxon>
    </lineage>
</organism>
<comment type="similarity">
    <text evidence="1">Belongs to the glycosyl hydrolase 8 (cellulase D) family.</text>
</comment>
<reference evidence="4" key="1">
    <citation type="submission" date="2022-12" db="EMBL/GenBank/DDBJ databases">
        <title>Polyphasic identification of a Novel Hot-Spring Cyanobacterium Ocullathermofonsia sinensis gen nov. sp. nov. and Genomic Insights on its Adaptations to the Thermal Habitat.</title>
        <authorList>
            <person name="Daroch M."/>
            <person name="Tang J."/>
            <person name="Jiang Y."/>
        </authorList>
    </citation>
    <scope>NUCLEOTIDE SEQUENCE</scope>
    <source>
        <strain evidence="4">PKUAC-SCTA174</strain>
    </source>
</reference>
<evidence type="ECO:0000313" key="4">
    <source>
        <dbReference type="EMBL" id="WAL60456.1"/>
    </source>
</evidence>
<gene>
    <name evidence="4" type="ORF">OXH18_00240</name>
</gene>
<dbReference type="Pfam" id="PF01270">
    <property type="entry name" value="Glyco_hydro_8"/>
    <property type="match status" value="1"/>
</dbReference>
<dbReference type="RefSeq" id="WP_268610361.1">
    <property type="nucleotide sequence ID" value="NZ_CP113797.1"/>
</dbReference>
<dbReference type="InterPro" id="IPR002037">
    <property type="entry name" value="Glyco_hydro_8"/>
</dbReference>
<dbReference type="AlphaFoldDB" id="A0A9E8ZCQ7"/>
<dbReference type="KEGG" id="tsin:OXH18_00240"/>
<evidence type="ECO:0000256" key="1">
    <source>
        <dbReference type="ARBA" id="ARBA00009209"/>
    </source>
</evidence>
<proteinExistence type="inferred from homology"/>
<dbReference type="InterPro" id="IPR008928">
    <property type="entry name" value="6-hairpin_glycosidase_sf"/>
</dbReference>
<dbReference type="EMBL" id="CP113797">
    <property type="protein sequence ID" value="WAL60456.1"/>
    <property type="molecule type" value="Genomic_DNA"/>
</dbReference>
<name>A0A9E8ZCQ7_9CYAN</name>
<evidence type="ECO:0000256" key="2">
    <source>
        <dbReference type="ARBA" id="ARBA00022801"/>
    </source>
</evidence>
<sequence length="469" mass="53584">MLPTRLLMPIVRANRWVLLSALACLMVLIPCFSQPGLTQPDVQVCLQPAIETSLTNFSKDISLLSLPSVTSPETFAVLQQSWLAYRDRFIQADGRVIDREMDDRTVSEGQAYAMLRAVLINDADTFARTLTWAENNLSRKDEKGERTDSLWAWKWGRQTNGEWQTLDANFASDADVDAAVALILAARRWNCPAYADLAHAKLKDLWNLSTIRIKGKRYLLPGPNDSFRQAKDLVVLNPSYFAPYAFRLFDQIDRRNWSRLVDTSYSALEESASLSAVGLPGDWIALNRKTGKFEPVQETETLRSSYGFDAYRVWWRIAWDLAWYGEPRAEEYLSQHLSHLQQRWQMTQTIPARISLQGDALVDYEATSQYAMLYYAFRLIDRPVAEQIYQQKLEPAYQDGFWDNDSAYYTQNLAWFGLLPFTVSEDLMRAQSRCINFLGSIPNYLLDEPASPPHTQGDTGGLFACRSLS</sequence>
<evidence type="ECO:0000313" key="5">
    <source>
        <dbReference type="Proteomes" id="UP001163152"/>
    </source>
</evidence>
<accession>A0A9E8ZCQ7</accession>
<dbReference type="GO" id="GO:0005975">
    <property type="term" value="P:carbohydrate metabolic process"/>
    <property type="evidence" value="ECO:0007669"/>
    <property type="project" value="InterPro"/>
</dbReference>
<protein>
    <submittedName>
        <fullName evidence="4">Glycosyl hydrolase family 8</fullName>
    </submittedName>
</protein>
<evidence type="ECO:0000256" key="3">
    <source>
        <dbReference type="ARBA" id="ARBA00023295"/>
    </source>
</evidence>
<dbReference type="PRINTS" id="PR00735">
    <property type="entry name" value="GLHYDRLASE8"/>
</dbReference>
<keyword evidence="5" id="KW-1185">Reference proteome</keyword>
<dbReference type="SUPFAM" id="SSF48208">
    <property type="entry name" value="Six-hairpin glycosidases"/>
    <property type="match status" value="1"/>
</dbReference>
<dbReference type="Proteomes" id="UP001163152">
    <property type="component" value="Chromosome"/>
</dbReference>
<dbReference type="Gene3D" id="1.50.10.10">
    <property type="match status" value="1"/>
</dbReference>
<dbReference type="InterPro" id="IPR012341">
    <property type="entry name" value="6hp_glycosidase-like_sf"/>
</dbReference>